<organism evidence="5 6">
    <name type="scientific">Sorghum bicolor</name>
    <name type="common">Sorghum</name>
    <name type="synonym">Sorghum vulgare</name>
    <dbReference type="NCBI Taxonomy" id="4558"/>
    <lineage>
        <taxon>Eukaryota</taxon>
        <taxon>Viridiplantae</taxon>
        <taxon>Streptophyta</taxon>
        <taxon>Embryophyta</taxon>
        <taxon>Tracheophyta</taxon>
        <taxon>Spermatophyta</taxon>
        <taxon>Magnoliopsida</taxon>
        <taxon>Liliopsida</taxon>
        <taxon>Poales</taxon>
        <taxon>Poaceae</taxon>
        <taxon>PACMAD clade</taxon>
        <taxon>Panicoideae</taxon>
        <taxon>Andropogonodae</taxon>
        <taxon>Andropogoneae</taxon>
        <taxon>Sorghinae</taxon>
        <taxon>Sorghum</taxon>
    </lineage>
</organism>
<dbReference type="CDD" id="cd03784">
    <property type="entry name" value="GT1_Gtf-like"/>
    <property type="match status" value="1"/>
</dbReference>
<dbReference type="OrthoDB" id="5835829at2759"/>
<keyword evidence="3" id="KW-0328">Glycosyltransferase</keyword>
<dbReference type="InterPro" id="IPR035595">
    <property type="entry name" value="UDP_glycos_trans_CS"/>
</dbReference>
<evidence type="ECO:0000256" key="1">
    <source>
        <dbReference type="ARBA" id="ARBA00009995"/>
    </source>
</evidence>
<evidence type="ECO:0000256" key="2">
    <source>
        <dbReference type="ARBA" id="ARBA00022679"/>
    </source>
</evidence>
<dbReference type="Gene3D" id="3.40.50.2000">
    <property type="entry name" value="Glycogen Phosphorylase B"/>
    <property type="match status" value="2"/>
</dbReference>
<dbReference type="GO" id="GO:0080044">
    <property type="term" value="F:quercetin 7-O-glucosyltransferase activity"/>
    <property type="evidence" value="ECO:0000318"/>
    <property type="project" value="GO_Central"/>
</dbReference>
<dbReference type="HOGENOM" id="CLU_001724_0_1_1"/>
<dbReference type="EC" id="2.4.1.-" evidence="4"/>
<dbReference type="AlphaFoldDB" id="C5Z178"/>
<reference evidence="6" key="2">
    <citation type="journal article" date="2018" name="Plant J.">
        <title>The Sorghum bicolor reference genome: improved assembly, gene annotations, a transcriptome atlas, and signatures of genome organization.</title>
        <authorList>
            <person name="McCormick R.F."/>
            <person name="Truong S.K."/>
            <person name="Sreedasyam A."/>
            <person name="Jenkins J."/>
            <person name="Shu S."/>
            <person name="Sims D."/>
            <person name="Kennedy M."/>
            <person name="Amirebrahimi M."/>
            <person name="Weers B.D."/>
            <person name="McKinley B."/>
            <person name="Mattison A."/>
            <person name="Morishige D.T."/>
            <person name="Grimwood J."/>
            <person name="Schmutz J."/>
            <person name="Mullet J.E."/>
        </authorList>
    </citation>
    <scope>NUCLEOTIDE SEQUENCE [LARGE SCALE GENOMIC DNA]</scope>
    <source>
        <strain evidence="6">cv. BTx623</strain>
    </source>
</reference>
<dbReference type="Gramene" id="EES19138">
    <property type="protein sequence ID" value="EES19138"/>
    <property type="gene ID" value="SORBI_3009G066100"/>
</dbReference>
<dbReference type="SUPFAM" id="SSF53756">
    <property type="entry name" value="UDP-Glycosyltransferase/glycogen phosphorylase"/>
    <property type="match status" value="1"/>
</dbReference>
<dbReference type="Proteomes" id="UP000000768">
    <property type="component" value="Chromosome 9"/>
</dbReference>
<dbReference type="PROSITE" id="PS00375">
    <property type="entry name" value="UDPGT"/>
    <property type="match status" value="1"/>
</dbReference>
<dbReference type="FunFam" id="3.40.50.2000:FF:000060">
    <property type="entry name" value="Glycosyltransferase"/>
    <property type="match status" value="1"/>
</dbReference>
<accession>C5Z178</accession>
<dbReference type="KEGG" id="sbi:8072722"/>
<dbReference type="FunCoup" id="C5Z178">
    <property type="interactions" value="4"/>
</dbReference>
<comment type="similarity">
    <text evidence="1 3">Belongs to the UDP-glycosyltransferase family.</text>
</comment>
<dbReference type="PANTHER" id="PTHR11926:SF744">
    <property type="entry name" value="GLYCOSYLTRANSFERASE"/>
    <property type="match status" value="1"/>
</dbReference>
<sequence length="525" mass="55606">MAAKHQQQHHFLIVTYPAQGHITPARHLARRLASACPGGARVTICAPLSAFRKMFPGAAAAVAVTGEECGGDGDGDGDESVAYVAYSDGYDGGFDVAVDSYARYMEEARAAGSRSLARVLRRLRDEGRPVTCAVYTLLLPWVAGVARSHGVAATAVFWIQPATALAAYYHYFRGHRDAVVAAAASGDPRAEVRLPGLPPLRVRDLPSFLAVTSDDDPFAFVLPEFRELVDAIERDDDGDGDGSSSKPPTYVLANTCDAMEPEALASLRPHVDIFAVGPVLSFLHDEADDDGNGRRAPSPSPPRDVFEHDKSGYLGWLDTKPAKSVVYISFGSSSVTSRKQAAEIADAMAQVKRPFLWVLRKDNWKDDDDDDAAIKKAAAAAVDADSGGGMVVSWCDQARVLSHPSVACFVTHCGWNSTLESLACGVPTVAVPQYSDQGTAAWLVAERMGAGVRVRVRADDDGGVVVEADELARCVEAAAASDAVAARAAALMGKARAAVADDDGGGSSHRNLTEFLRQIARGPGE</sequence>
<dbReference type="GO" id="GO:0005737">
    <property type="term" value="C:cytoplasm"/>
    <property type="evidence" value="ECO:0000318"/>
    <property type="project" value="GO_Central"/>
</dbReference>
<evidence type="ECO:0000313" key="5">
    <source>
        <dbReference type="EMBL" id="EES19138.1"/>
    </source>
</evidence>
<dbReference type="Pfam" id="PF00201">
    <property type="entry name" value="UDPGT"/>
    <property type="match status" value="1"/>
</dbReference>
<evidence type="ECO:0000256" key="3">
    <source>
        <dbReference type="RuleBase" id="RU003718"/>
    </source>
</evidence>
<dbReference type="FunFam" id="3.40.50.2000:FF:000135">
    <property type="entry name" value="Glycosyltransferase"/>
    <property type="match status" value="1"/>
</dbReference>
<dbReference type="PANTHER" id="PTHR11926">
    <property type="entry name" value="GLUCOSYL/GLUCURONOSYL TRANSFERASES"/>
    <property type="match status" value="1"/>
</dbReference>
<dbReference type="InParanoid" id="C5Z178"/>
<protein>
    <recommendedName>
        <fullName evidence="4">Glycosyltransferase</fullName>
        <ecNumber evidence="4">2.4.1.-</ecNumber>
    </recommendedName>
</protein>
<dbReference type="OMA" id="HTRYMAQ"/>
<evidence type="ECO:0000313" key="6">
    <source>
        <dbReference type="Proteomes" id="UP000000768"/>
    </source>
</evidence>
<evidence type="ECO:0000256" key="4">
    <source>
        <dbReference type="RuleBase" id="RU362057"/>
    </source>
</evidence>
<proteinExistence type="inferred from homology"/>
<dbReference type="InterPro" id="IPR002213">
    <property type="entry name" value="UDP_glucos_trans"/>
</dbReference>
<dbReference type="GO" id="GO:0080043">
    <property type="term" value="F:quercetin 3-O-glucosyltransferase activity"/>
    <property type="evidence" value="ECO:0000318"/>
    <property type="project" value="GO_Central"/>
</dbReference>
<reference evidence="5 6" key="1">
    <citation type="journal article" date="2009" name="Nature">
        <title>The Sorghum bicolor genome and the diversification of grasses.</title>
        <authorList>
            <person name="Paterson A.H."/>
            <person name="Bowers J.E."/>
            <person name="Bruggmann R."/>
            <person name="Dubchak I."/>
            <person name="Grimwood J."/>
            <person name="Gundlach H."/>
            <person name="Haberer G."/>
            <person name="Hellsten U."/>
            <person name="Mitros T."/>
            <person name="Poliakov A."/>
            <person name="Schmutz J."/>
            <person name="Spannagl M."/>
            <person name="Tang H."/>
            <person name="Wang X."/>
            <person name="Wicker T."/>
            <person name="Bharti A.K."/>
            <person name="Chapman J."/>
            <person name="Feltus F.A."/>
            <person name="Gowik U."/>
            <person name="Grigoriev I.V."/>
            <person name="Lyons E."/>
            <person name="Maher C.A."/>
            <person name="Martis M."/>
            <person name="Narechania A."/>
            <person name="Otillar R.P."/>
            <person name="Penning B.W."/>
            <person name="Salamov A.A."/>
            <person name="Wang Y."/>
            <person name="Zhang L."/>
            <person name="Carpita N.C."/>
            <person name="Freeling M."/>
            <person name="Gingle A.R."/>
            <person name="Hash C.T."/>
            <person name="Keller B."/>
            <person name="Klein P."/>
            <person name="Kresovich S."/>
            <person name="McCann M.C."/>
            <person name="Ming R."/>
            <person name="Peterson D.G."/>
            <person name="Mehboob-ur-Rahman"/>
            <person name="Ware D."/>
            <person name="Westhoff P."/>
            <person name="Mayer K.F."/>
            <person name="Messing J."/>
            <person name="Rokhsar D.S."/>
        </authorList>
    </citation>
    <scope>NUCLEOTIDE SEQUENCE [LARGE SCALE GENOMIC DNA]</scope>
    <source>
        <strain evidence="6">cv. BTx623</strain>
    </source>
</reference>
<dbReference type="EMBL" id="CM000768">
    <property type="protein sequence ID" value="EES19138.1"/>
    <property type="molecule type" value="Genomic_DNA"/>
</dbReference>
<gene>
    <name evidence="5" type="ORF">SORBI_3009G066100</name>
</gene>
<keyword evidence="6" id="KW-1185">Reference proteome</keyword>
<dbReference type="eggNOG" id="KOG1192">
    <property type="taxonomic scope" value="Eukaryota"/>
</dbReference>
<keyword evidence="2 3" id="KW-0808">Transferase</keyword>
<name>C5Z178_SORBI</name>